<comment type="similarity">
    <text evidence="1">Belongs to the glycosyl hydrolase 63 family.</text>
</comment>
<dbReference type="InterPro" id="IPR012341">
    <property type="entry name" value="6hp_glycosidase-like_sf"/>
</dbReference>
<dbReference type="STRING" id="1075417.SAMN05421823_11593"/>
<dbReference type="InterPro" id="IPR054491">
    <property type="entry name" value="MGH1-like_GH"/>
</dbReference>
<dbReference type="AlphaFoldDB" id="A0A1G9U5G0"/>
<keyword evidence="6" id="KW-1185">Reference proteome</keyword>
<reference evidence="5 6" key="1">
    <citation type="submission" date="2016-10" db="EMBL/GenBank/DDBJ databases">
        <authorList>
            <person name="de Groot N.N."/>
        </authorList>
    </citation>
    <scope>NUCLEOTIDE SEQUENCE [LARGE SCALE GENOMIC DNA]</scope>
    <source>
        <strain evidence="5 6">DSM 25186</strain>
    </source>
</reference>
<accession>A0A1G9U5G0</accession>
<evidence type="ECO:0000313" key="5">
    <source>
        <dbReference type="EMBL" id="SDM55092.1"/>
    </source>
</evidence>
<dbReference type="GO" id="GO:0006487">
    <property type="term" value="P:protein N-linked glycosylation"/>
    <property type="evidence" value="ECO:0007669"/>
    <property type="project" value="TreeGrafter"/>
</dbReference>
<dbReference type="GO" id="GO:0004573">
    <property type="term" value="F:Glc3Man9GlcNAc2 oligosaccharide glucosidase activity"/>
    <property type="evidence" value="ECO:0007669"/>
    <property type="project" value="InterPro"/>
</dbReference>
<evidence type="ECO:0000256" key="2">
    <source>
        <dbReference type="ARBA" id="ARBA00022801"/>
    </source>
</evidence>
<dbReference type="InterPro" id="IPR004888">
    <property type="entry name" value="Glycoside_hydrolase_63"/>
</dbReference>
<dbReference type="InterPro" id="IPR008928">
    <property type="entry name" value="6-hairpin_glycosidase_sf"/>
</dbReference>
<keyword evidence="2" id="KW-0378">Hydrolase</keyword>
<gene>
    <name evidence="5" type="ORF">SAMN05421823_11593</name>
</gene>
<evidence type="ECO:0000256" key="1">
    <source>
        <dbReference type="ARBA" id="ARBA00010833"/>
    </source>
</evidence>
<proteinExistence type="inferred from homology"/>
<dbReference type="EMBL" id="FNFO01000015">
    <property type="protein sequence ID" value="SDM55092.1"/>
    <property type="molecule type" value="Genomic_DNA"/>
</dbReference>
<organism evidence="5 6">
    <name type="scientific">Catalinimonas alkaloidigena</name>
    <dbReference type="NCBI Taxonomy" id="1075417"/>
    <lineage>
        <taxon>Bacteria</taxon>
        <taxon>Pseudomonadati</taxon>
        <taxon>Bacteroidota</taxon>
        <taxon>Cytophagia</taxon>
        <taxon>Cytophagales</taxon>
        <taxon>Catalimonadaceae</taxon>
        <taxon>Catalinimonas</taxon>
    </lineage>
</organism>
<keyword evidence="3" id="KW-0326">Glycosidase</keyword>
<evidence type="ECO:0000256" key="3">
    <source>
        <dbReference type="ARBA" id="ARBA00023295"/>
    </source>
</evidence>
<name>A0A1G9U5G0_9BACT</name>
<evidence type="ECO:0000313" key="6">
    <source>
        <dbReference type="Proteomes" id="UP000198510"/>
    </source>
</evidence>
<dbReference type="OrthoDB" id="9781878at2"/>
<feature type="domain" description="Mannosylglycerate hydrolase MGH1-like glycoside hydrolase" evidence="4">
    <location>
        <begin position="40"/>
        <end position="411"/>
    </location>
</feature>
<dbReference type="PANTHER" id="PTHR10412:SF11">
    <property type="entry name" value="MANNOSYL-OLIGOSACCHARIDE GLUCOSIDASE"/>
    <property type="match status" value="1"/>
</dbReference>
<dbReference type="Gene3D" id="1.50.10.10">
    <property type="match status" value="1"/>
</dbReference>
<evidence type="ECO:0000259" key="4">
    <source>
        <dbReference type="Pfam" id="PF22422"/>
    </source>
</evidence>
<dbReference type="SUPFAM" id="SSF48208">
    <property type="entry name" value="Six-hairpin glycosidases"/>
    <property type="match status" value="1"/>
</dbReference>
<sequence length="423" mass="49091">MSHQTLREKVGTLMRANMVHGYSNEARTDYYYTKPSPKTYPFQFFWDTCFHAFILCALGESEMAKQHLMSLFALQQTDGFVGHIIYWNNVLPGRATDIFQSRPGLGVNLFKTHMSALIQPPFVAQVAARLYEANRDRAFLKQVVQKLKRYYQWIAQNRDFDGDGLITIISPFESGMDWKPTFDPVLGFRSRKANWQLFMKVVSVDFRNFCFRYDLKKIRKHNYFRVKEVGMNTVYIQNLYVLASLCREINDPDADDFDQLADKALESLIRLSYDADKGAFLDLYGPENKKINILTPTIFFPLAIKKIDPSIVARVMASHWFNQDEFAVTYPMPSVAVNHPSFNPDSSLFLWRGPTWIYLNWFLHDVLRQSGYKEAALHLVETVKALLEKSGFREYYHPFTGKGMGAQNFTWAGLILDMVDERT</sequence>
<dbReference type="Proteomes" id="UP000198510">
    <property type="component" value="Unassembled WGS sequence"/>
</dbReference>
<dbReference type="GO" id="GO:0009311">
    <property type="term" value="P:oligosaccharide metabolic process"/>
    <property type="evidence" value="ECO:0007669"/>
    <property type="project" value="InterPro"/>
</dbReference>
<protein>
    <recommendedName>
        <fullName evidence="4">Mannosylglycerate hydrolase MGH1-like glycoside hydrolase domain-containing protein</fullName>
    </recommendedName>
</protein>
<dbReference type="Pfam" id="PF22422">
    <property type="entry name" value="MGH1-like_GH"/>
    <property type="match status" value="1"/>
</dbReference>
<dbReference type="PANTHER" id="PTHR10412">
    <property type="entry name" value="MANNOSYL-OLIGOSACCHARIDE GLUCOSIDASE"/>
    <property type="match status" value="1"/>
</dbReference>